<dbReference type="Proteomes" id="UP000177276">
    <property type="component" value="Unassembled WGS sequence"/>
</dbReference>
<name>A0A1G2URL6_9BACT</name>
<gene>
    <name evidence="1" type="ORF">A3G46_01890</name>
</gene>
<evidence type="ECO:0000313" key="1">
    <source>
        <dbReference type="EMBL" id="OHB11962.1"/>
    </source>
</evidence>
<dbReference type="EMBL" id="MHWS01000019">
    <property type="protein sequence ID" value="OHB11962.1"/>
    <property type="molecule type" value="Genomic_DNA"/>
</dbReference>
<dbReference type="AlphaFoldDB" id="A0A1G2URL6"/>
<proteinExistence type="predicted"/>
<accession>A0A1G2URL6</accession>
<sequence length="112" mass="12690">MSARGDCDTVLRDGADEMLRQVETRRGVEGEAAEVLHHDALDFHNGTFFFQRDVFVALTPQTNAGGQTNNEILSGVCHDFLLLVEWFETLTTQKPRKRCFPSYCAARNLTKR</sequence>
<organism evidence="1 2">
    <name type="scientific">Candidatus Zambryskibacteria bacterium RIFCSPLOWO2_12_FULL_39_16</name>
    <dbReference type="NCBI Taxonomy" id="1802775"/>
    <lineage>
        <taxon>Bacteria</taxon>
        <taxon>Candidatus Zambryskiibacteriota</taxon>
    </lineage>
</organism>
<protein>
    <submittedName>
        <fullName evidence="1">Uncharacterized protein</fullName>
    </submittedName>
</protein>
<comment type="caution">
    <text evidence="1">The sequence shown here is derived from an EMBL/GenBank/DDBJ whole genome shotgun (WGS) entry which is preliminary data.</text>
</comment>
<reference evidence="1 2" key="1">
    <citation type="journal article" date="2016" name="Nat. Commun.">
        <title>Thousands of microbial genomes shed light on interconnected biogeochemical processes in an aquifer system.</title>
        <authorList>
            <person name="Anantharaman K."/>
            <person name="Brown C.T."/>
            <person name="Hug L.A."/>
            <person name="Sharon I."/>
            <person name="Castelle C.J."/>
            <person name="Probst A.J."/>
            <person name="Thomas B.C."/>
            <person name="Singh A."/>
            <person name="Wilkins M.J."/>
            <person name="Karaoz U."/>
            <person name="Brodie E.L."/>
            <person name="Williams K.H."/>
            <person name="Hubbard S.S."/>
            <person name="Banfield J.F."/>
        </authorList>
    </citation>
    <scope>NUCLEOTIDE SEQUENCE [LARGE SCALE GENOMIC DNA]</scope>
</reference>
<evidence type="ECO:0000313" key="2">
    <source>
        <dbReference type="Proteomes" id="UP000177276"/>
    </source>
</evidence>